<evidence type="ECO:0000256" key="3">
    <source>
        <dbReference type="ARBA" id="ARBA00022692"/>
    </source>
</evidence>
<keyword evidence="5 6" id="KW-0472">Membrane</keyword>
<feature type="transmembrane region" description="Helical" evidence="6">
    <location>
        <begin position="401"/>
        <end position="421"/>
    </location>
</feature>
<comment type="subcellular location">
    <subcellularLocation>
        <location evidence="1">Cell membrane</location>
        <topology evidence="1">Multi-pass membrane protein</topology>
    </subcellularLocation>
</comment>
<dbReference type="GO" id="GO:0005886">
    <property type="term" value="C:plasma membrane"/>
    <property type="evidence" value="ECO:0007669"/>
    <property type="project" value="UniProtKB-SubCell"/>
</dbReference>
<dbReference type="Pfam" id="PF01943">
    <property type="entry name" value="Polysacc_synt"/>
    <property type="match status" value="1"/>
</dbReference>
<keyword evidence="4 6" id="KW-1133">Transmembrane helix</keyword>
<dbReference type="EMBL" id="JAPUAV010000022">
    <property type="protein sequence ID" value="MCZ2573805.1"/>
    <property type="molecule type" value="Genomic_DNA"/>
</dbReference>
<evidence type="ECO:0000313" key="8">
    <source>
        <dbReference type="Proteomes" id="UP001078742"/>
    </source>
</evidence>
<protein>
    <submittedName>
        <fullName evidence="7">Polysaccharide biosynthesis C-terminal domain-containing protein</fullName>
    </submittedName>
</protein>
<proteinExistence type="predicted"/>
<dbReference type="InterPro" id="IPR002797">
    <property type="entry name" value="Polysacc_synth"/>
</dbReference>
<feature type="transmembrane region" description="Helical" evidence="6">
    <location>
        <begin position="213"/>
        <end position="230"/>
    </location>
</feature>
<comment type="caution">
    <text evidence="7">The sequence shown here is derived from an EMBL/GenBank/DDBJ whole genome shotgun (WGS) entry which is preliminary data.</text>
</comment>
<feature type="transmembrane region" description="Helical" evidence="6">
    <location>
        <begin position="84"/>
        <end position="103"/>
    </location>
</feature>
<accession>A0A9Q4ITY2</accession>
<sequence length="454" mass="51871">MDVVFNSNKFFCWINQALITCVSRIICVIETLVPSKFSDKIRILRSHEVVFYNVIGLTFFNSLGGLLTILTQVKLANVMGASHYGVYSYCLAIGEVGAMVVRYGRHKTMVRDLIQYPVRNLQLISSTFIIGVINFLIFLGLVLVFHQDIDIQISVGTVLLICGACLISLDFQPVYESLNAMSWHSMYNLFQKLIFVIILWGIMLSPFTLSLNVLGIVFFFSWILVIVWQYKEITSFFHLKIISTCEWSKLFKLYRENFVVAFSCLFGIAFGPIIRIVLNNYCNSREVGVFSAGLQILLIAQFILNQIGRIGNPMMAIIGKDNCSMKQRRLFVYRYLFIMLSSTLPFFIPFFFFPSLVVNMFFTEEYADLVIMLPILAVYLIALSVGVVYTQFLISMRKDRLYFIIYVLGATLTILCAFLLIPILGILGATLSLCVPHALTCLCYWWFSANLLRK</sequence>
<name>A0A9Q4ITY2_BACFG</name>
<evidence type="ECO:0000256" key="1">
    <source>
        <dbReference type="ARBA" id="ARBA00004651"/>
    </source>
</evidence>
<dbReference type="AlphaFoldDB" id="A0A9Q4ITY2"/>
<dbReference type="PANTHER" id="PTHR30250">
    <property type="entry name" value="PST FAMILY PREDICTED COLANIC ACID TRANSPORTER"/>
    <property type="match status" value="1"/>
</dbReference>
<gene>
    <name evidence="7" type="ORF">O1420_20775</name>
</gene>
<feature type="transmembrane region" description="Helical" evidence="6">
    <location>
        <begin position="123"/>
        <end position="145"/>
    </location>
</feature>
<feature type="transmembrane region" description="Helical" evidence="6">
    <location>
        <begin position="50"/>
        <end position="72"/>
    </location>
</feature>
<keyword evidence="2" id="KW-1003">Cell membrane</keyword>
<feature type="transmembrane region" description="Helical" evidence="6">
    <location>
        <begin position="290"/>
        <end position="311"/>
    </location>
</feature>
<evidence type="ECO:0000313" key="7">
    <source>
        <dbReference type="EMBL" id="MCZ2573805.1"/>
    </source>
</evidence>
<evidence type="ECO:0000256" key="4">
    <source>
        <dbReference type="ARBA" id="ARBA00022989"/>
    </source>
</evidence>
<dbReference type="InterPro" id="IPR050833">
    <property type="entry name" value="Poly_Biosynth_Transport"/>
</dbReference>
<reference evidence="7" key="1">
    <citation type="submission" date="2022-12" db="EMBL/GenBank/DDBJ databases">
        <title>Development of a Multilocus Sequence Typing Scheme for Bacteroides fragilis Based on Whole Genome Sequencing Data and Clinical Application.</title>
        <authorList>
            <person name="Nielsen F.D."/>
            <person name="Justesen U.S."/>
        </authorList>
    </citation>
    <scope>NUCLEOTIDE SEQUENCE</scope>
    <source>
        <strain evidence="7">BF_BC_VIB_DK_2012_57</strain>
    </source>
</reference>
<keyword evidence="3 6" id="KW-0812">Transmembrane</keyword>
<feature type="transmembrane region" description="Helical" evidence="6">
    <location>
        <begin position="427"/>
        <end position="447"/>
    </location>
</feature>
<evidence type="ECO:0000256" key="2">
    <source>
        <dbReference type="ARBA" id="ARBA00022475"/>
    </source>
</evidence>
<dbReference type="Proteomes" id="UP001078742">
    <property type="component" value="Unassembled WGS sequence"/>
</dbReference>
<evidence type="ECO:0000256" key="5">
    <source>
        <dbReference type="ARBA" id="ARBA00023136"/>
    </source>
</evidence>
<feature type="transmembrane region" description="Helical" evidence="6">
    <location>
        <begin position="151"/>
        <end position="169"/>
    </location>
</feature>
<dbReference type="PANTHER" id="PTHR30250:SF11">
    <property type="entry name" value="O-ANTIGEN TRANSPORTER-RELATED"/>
    <property type="match status" value="1"/>
</dbReference>
<dbReference type="RefSeq" id="WP_050443529.1">
    <property type="nucleotide sequence ID" value="NZ_CP196750.1"/>
</dbReference>
<feature type="transmembrane region" description="Helical" evidence="6">
    <location>
        <begin position="369"/>
        <end position="389"/>
    </location>
</feature>
<evidence type="ECO:0000256" key="6">
    <source>
        <dbReference type="SAM" id="Phobius"/>
    </source>
</evidence>
<feature type="transmembrane region" description="Helical" evidence="6">
    <location>
        <begin position="258"/>
        <end position="278"/>
    </location>
</feature>
<organism evidence="7 8">
    <name type="scientific">Bacteroides fragilis</name>
    <dbReference type="NCBI Taxonomy" id="817"/>
    <lineage>
        <taxon>Bacteria</taxon>
        <taxon>Pseudomonadati</taxon>
        <taxon>Bacteroidota</taxon>
        <taxon>Bacteroidia</taxon>
        <taxon>Bacteroidales</taxon>
        <taxon>Bacteroidaceae</taxon>
        <taxon>Bacteroides</taxon>
    </lineage>
</organism>
<feature type="transmembrane region" description="Helical" evidence="6">
    <location>
        <begin position="332"/>
        <end position="357"/>
    </location>
</feature>